<dbReference type="AlphaFoldDB" id="X1FSX6"/>
<keyword evidence="1" id="KW-0479">Metal-binding</keyword>
<dbReference type="GO" id="GO:0046872">
    <property type="term" value="F:metal ion binding"/>
    <property type="evidence" value="ECO:0007669"/>
    <property type="project" value="UniProtKB-KW"/>
</dbReference>
<evidence type="ECO:0000313" key="3">
    <source>
        <dbReference type="EMBL" id="GAH48077.1"/>
    </source>
</evidence>
<evidence type="ECO:0000256" key="1">
    <source>
        <dbReference type="ARBA" id="ARBA00022723"/>
    </source>
</evidence>
<protein>
    <recommendedName>
        <fullName evidence="2">Cupin type-2 domain-containing protein</fullName>
    </recommendedName>
</protein>
<reference evidence="3" key="1">
    <citation type="journal article" date="2014" name="Front. Microbiol.">
        <title>High frequency of phylogenetically diverse reductive dehalogenase-homologous genes in deep subseafloor sedimentary metagenomes.</title>
        <authorList>
            <person name="Kawai M."/>
            <person name="Futagami T."/>
            <person name="Toyoda A."/>
            <person name="Takaki Y."/>
            <person name="Nishi S."/>
            <person name="Hori S."/>
            <person name="Arai W."/>
            <person name="Tsubouchi T."/>
            <person name="Morono Y."/>
            <person name="Uchiyama I."/>
            <person name="Ito T."/>
            <person name="Fujiyama A."/>
            <person name="Inagaki F."/>
            <person name="Takami H."/>
        </authorList>
    </citation>
    <scope>NUCLEOTIDE SEQUENCE</scope>
    <source>
        <strain evidence="3">Expedition CK06-06</strain>
    </source>
</reference>
<dbReference type="PANTHER" id="PTHR35848">
    <property type="entry name" value="OXALATE-BINDING PROTEIN"/>
    <property type="match status" value="1"/>
</dbReference>
<gene>
    <name evidence="3" type="ORF">S03H2_33334</name>
</gene>
<feature type="domain" description="Cupin type-2" evidence="2">
    <location>
        <begin position="37"/>
        <end position="104"/>
    </location>
</feature>
<dbReference type="SUPFAM" id="SSF51182">
    <property type="entry name" value="RmlC-like cupins"/>
    <property type="match status" value="1"/>
</dbReference>
<dbReference type="Pfam" id="PF07883">
    <property type="entry name" value="Cupin_2"/>
    <property type="match status" value="1"/>
</dbReference>
<accession>X1FSX6</accession>
<dbReference type="InterPro" id="IPR014710">
    <property type="entry name" value="RmlC-like_jellyroll"/>
</dbReference>
<organism evidence="3">
    <name type="scientific">marine sediment metagenome</name>
    <dbReference type="NCBI Taxonomy" id="412755"/>
    <lineage>
        <taxon>unclassified sequences</taxon>
        <taxon>metagenomes</taxon>
        <taxon>ecological metagenomes</taxon>
    </lineage>
</organism>
<dbReference type="Gene3D" id="2.60.120.10">
    <property type="entry name" value="Jelly Rolls"/>
    <property type="match status" value="1"/>
</dbReference>
<name>X1FSX6_9ZZZZ</name>
<comment type="caution">
    <text evidence="3">The sequence shown here is derived from an EMBL/GenBank/DDBJ whole genome shotgun (WGS) entry which is preliminary data.</text>
</comment>
<dbReference type="InterPro" id="IPR011051">
    <property type="entry name" value="RmlC_Cupin_sf"/>
</dbReference>
<dbReference type="PANTHER" id="PTHR35848:SF6">
    <property type="entry name" value="CUPIN TYPE-2 DOMAIN-CONTAINING PROTEIN"/>
    <property type="match status" value="1"/>
</dbReference>
<dbReference type="InterPro" id="IPR051610">
    <property type="entry name" value="GPI/OXD"/>
</dbReference>
<sequence>MKVINYADTKPTQELPGVLKREVITARDGAPNFCMRVFEVEPGSSTPDHSHPWEHEVFILAGWGVVRGEPGENEIGAGSVVFIAPGEQHCFINTGDQLLRFVCLIPLQD</sequence>
<dbReference type="InterPro" id="IPR013096">
    <property type="entry name" value="Cupin_2"/>
</dbReference>
<dbReference type="CDD" id="cd02222">
    <property type="entry name" value="cupin_TM1459-like"/>
    <property type="match status" value="1"/>
</dbReference>
<evidence type="ECO:0000259" key="2">
    <source>
        <dbReference type="Pfam" id="PF07883"/>
    </source>
</evidence>
<proteinExistence type="predicted"/>
<dbReference type="EMBL" id="BARU01020282">
    <property type="protein sequence ID" value="GAH48077.1"/>
    <property type="molecule type" value="Genomic_DNA"/>
</dbReference>